<sequence length="729" mass="80474">MKKGLSFLALGKFTYRFRVLIITFWILTTIVLGFFAVKLPSILSGSGFEMDGSFSKVENILQEKFDQPKSSVMLIFDSEKYSPQDQEYKDFVQNSIEKMDDVEDVVGVQSPYDAPEKTIKDNVSFASVQFDKSFGDLKTSIEQIRDRLPEDREISVSLTGGPVIAEDMNTASQHDLARAEAIGIPAALIILLLAFGGLIAAGLPILVGVISVVSSLGLLYFYGQETNVSIFLLNVVPMIGLALGIDFALLLVNRFREELHQGIEKATIISVQTAGRSIAFSGLCVFLGLSGMLLINIDIFKTVAIGGMVVVILSVLNAITFLPAILAVLGDRVNALKLFKPKENGKSVWHSFAAFVMKRPVLMAITAACILAVSVTPVKDMKLSIPEAEALPPEYESRTAFEKFEKTFGEDELYPVLIVAEANDSYVTNKEALLALEKLVRNLENEKEVIKTESIFNYTNQLNGSELYDVLQTDQGKQQLSPALKPFINKETAVIRAYLSVDVTGDEAKRFVKKWEDDYNGLSLTIGGVTKFNQEIFDEIIEKAPYGLAIVLITTLFILMIAFRSVFIPIKAIFMNMLSLAATFGILVWIFQSGVLMDPVEIGLMIPVFTFGIVFGLSMDYEVFLISRIQEIYEETGDNDHATLSGLTSTSKIITSAAAIMIVITGSFAFTNVMPVKQIGIAIALAIFIDATIVRMIFVPSLMKLLGDWNWWMPFSKNMKNKNRGALSE</sequence>
<dbReference type="InterPro" id="IPR004869">
    <property type="entry name" value="MMPL_dom"/>
</dbReference>
<feature type="coiled-coil region" evidence="6">
    <location>
        <begin position="426"/>
        <end position="453"/>
    </location>
</feature>
<keyword evidence="4 7" id="KW-1133">Transmembrane helix</keyword>
<dbReference type="InterPro" id="IPR000731">
    <property type="entry name" value="SSD"/>
</dbReference>
<evidence type="ECO:0000256" key="7">
    <source>
        <dbReference type="SAM" id="Phobius"/>
    </source>
</evidence>
<dbReference type="Gene3D" id="1.20.1640.10">
    <property type="entry name" value="Multidrug efflux transporter AcrB transmembrane domain"/>
    <property type="match status" value="2"/>
</dbReference>
<dbReference type="EMBL" id="LRFC01000023">
    <property type="protein sequence ID" value="KZE66048.1"/>
    <property type="molecule type" value="Genomic_DNA"/>
</dbReference>
<evidence type="ECO:0000256" key="5">
    <source>
        <dbReference type="ARBA" id="ARBA00023136"/>
    </source>
</evidence>
<evidence type="ECO:0000313" key="9">
    <source>
        <dbReference type="EMBL" id="KZE66048.1"/>
    </source>
</evidence>
<feature type="transmembrane region" description="Helical" evidence="7">
    <location>
        <begin position="681"/>
        <end position="703"/>
    </location>
</feature>
<feature type="transmembrane region" description="Helical" evidence="7">
    <location>
        <begin position="15"/>
        <end position="37"/>
    </location>
</feature>
<proteinExistence type="predicted"/>
<dbReference type="AlphaFoldDB" id="A0A163R1C0"/>
<evidence type="ECO:0000313" key="10">
    <source>
        <dbReference type="Proteomes" id="UP000076567"/>
    </source>
</evidence>
<feature type="domain" description="SSD" evidence="8">
    <location>
        <begin position="205"/>
        <end position="328"/>
    </location>
</feature>
<evidence type="ECO:0000256" key="1">
    <source>
        <dbReference type="ARBA" id="ARBA00004651"/>
    </source>
</evidence>
<feature type="transmembrane region" description="Helical" evidence="7">
    <location>
        <begin position="602"/>
        <end position="619"/>
    </location>
</feature>
<dbReference type="GO" id="GO:0005886">
    <property type="term" value="C:plasma membrane"/>
    <property type="evidence" value="ECO:0007669"/>
    <property type="project" value="UniProtKB-SubCell"/>
</dbReference>
<feature type="transmembrane region" description="Helical" evidence="7">
    <location>
        <begin position="230"/>
        <end position="252"/>
    </location>
</feature>
<evidence type="ECO:0000256" key="2">
    <source>
        <dbReference type="ARBA" id="ARBA00022475"/>
    </source>
</evidence>
<accession>A0A163R1C0</accession>
<evidence type="ECO:0000256" key="4">
    <source>
        <dbReference type="ARBA" id="ARBA00022989"/>
    </source>
</evidence>
<dbReference type="OrthoDB" id="7051771at2"/>
<name>A0A163R1C0_9BACL</name>
<feature type="transmembrane region" description="Helical" evidence="7">
    <location>
        <begin position="573"/>
        <end position="590"/>
    </location>
</feature>
<keyword evidence="5 7" id="KW-0472">Membrane</keyword>
<dbReference type="SUPFAM" id="SSF82866">
    <property type="entry name" value="Multidrug efflux transporter AcrB transmembrane domain"/>
    <property type="match status" value="2"/>
</dbReference>
<comment type="caution">
    <text evidence="9">The sequence shown here is derived from an EMBL/GenBank/DDBJ whole genome shotgun (WGS) entry which is preliminary data.</text>
</comment>
<evidence type="ECO:0000256" key="6">
    <source>
        <dbReference type="SAM" id="Coils"/>
    </source>
</evidence>
<evidence type="ECO:0000256" key="3">
    <source>
        <dbReference type="ARBA" id="ARBA00022692"/>
    </source>
</evidence>
<keyword evidence="2" id="KW-1003">Cell membrane</keyword>
<dbReference type="Pfam" id="PF03176">
    <property type="entry name" value="MMPL"/>
    <property type="match status" value="2"/>
</dbReference>
<feature type="transmembrane region" description="Helical" evidence="7">
    <location>
        <begin position="653"/>
        <end position="674"/>
    </location>
</feature>
<organism evidence="9 10">
    <name type="scientific">Fictibacillus phosphorivorans</name>
    <dbReference type="NCBI Taxonomy" id="1221500"/>
    <lineage>
        <taxon>Bacteria</taxon>
        <taxon>Bacillati</taxon>
        <taxon>Bacillota</taxon>
        <taxon>Bacilli</taxon>
        <taxon>Bacillales</taxon>
        <taxon>Fictibacillaceae</taxon>
        <taxon>Fictibacillus</taxon>
    </lineage>
</organism>
<feature type="transmembrane region" description="Helical" evidence="7">
    <location>
        <begin position="181"/>
        <end position="199"/>
    </location>
</feature>
<dbReference type="PANTHER" id="PTHR33406">
    <property type="entry name" value="MEMBRANE PROTEIN MJ1562-RELATED"/>
    <property type="match status" value="1"/>
</dbReference>
<comment type="subcellular location">
    <subcellularLocation>
        <location evidence="1">Cell membrane</location>
        <topology evidence="1">Multi-pass membrane protein</topology>
    </subcellularLocation>
</comment>
<feature type="transmembrane region" description="Helical" evidence="7">
    <location>
        <begin position="304"/>
        <end position="329"/>
    </location>
</feature>
<evidence type="ECO:0000259" key="8">
    <source>
        <dbReference type="PROSITE" id="PS50156"/>
    </source>
</evidence>
<dbReference type="InterPro" id="IPR050545">
    <property type="entry name" value="Mycobact_MmpL"/>
</dbReference>
<keyword evidence="10" id="KW-1185">Reference proteome</keyword>
<keyword evidence="3 7" id="KW-0812">Transmembrane</keyword>
<dbReference type="PANTHER" id="PTHR33406:SF13">
    <property type="entry name" value="MEMBRANE PROTEIN YDFJ"/>
    <property type="match status" value="1"/>
</dbReference>
<dbReference type="RefSeq" id="WP_066241299.1">
    <property type="nucleotide sequence ID" value="NZ_LRFC01000023.1"/>
</dbReference>
<keyword evidence="6" id="KW-0175">Coiled coil</keyword>
<feature type="transmembrane region" description="Helical" evidence="7">
    <location>
        <begin position="546"/>
        <end position="567"/>
    </location>
</feature>
<dbReference type="Proteomes" id="UP000076567">
    <property type="component" value="Unassembled WGS sequence"/>
</dbReference>
<protein>
    <recommendedName>
        <fullName evidence="8">SSD domain-containing protein</fullName>
    </recommendedName>
</protein>
<reference evidence="10" key="1">
    <citation type="submission" date="2016-01" db="EMBL/GenBank/DDBJ databases">
        <title>Draft genome of Chromobacterium sp. F49.</title>
        <authorList>
            <person name="Hong K.W."/>
        </authorList>
    </citation>
    <scope>NUCLEOTIDE SEQUENCE [LARGE SCALE GENOMIC DNA]</scope>
    <source>
        <strain evidence="10">P7IIIA</strain>
    </source>
</reference>
<gene>
    <name evidence="9" type="ORF">AWM68_06635</name>
</gene>
<dbReference type="PROSITE" id="PS50156">
    <property type="entry name" value="SSD"/>
    <property type="match status" value="1"/>
</dbReference>
<feature type="transmembrane region" description="Helical" evidence="7">
    <location>
        <begin position="278"/>
        <end position="297"/>
    </location>
</feature>